<proteinExistence type="predicted"/>
<accession>A0A0D9ZH94</accession>
<reference evidence="1" key="1">
    <citation type="submission" date="2015-04" db="UniProtKB">
        <authorList>
            <consortium name="EnsemblPlants"/>
        </authorList>
    </citation>
    <scope>IDENTIFICATION</scope>
</reference>
<dbReference type="EnsemblPlants" id="OGLUM04G02930.1">
    <property type="protein sequence ID" value="OGLUM04G02930.1"/>
    <property type="gene ID" value="OGLUM04G02930"/>
</dbReference>
<protein>
    <submittedName>
        <fullName evidence="1">Uncharacterized protein</fullName>
    </submittedName>
</protein>
<organism evidence="1">
    <name type="scientific">Oryza glumipatula</name>
    <dbReference type="NCBI Taxonomy" id="40148"/>
    <lineage>
        <taxon>Eukaryota</taxon>
        <taxon>Viridiplantae</taxon>
        <taxon>Streptophyta</taxon>
        <taxon>Embryophyta</taxon>
        <taxon>Tracheophyta</taxon>
        <taxon>Spermatophyta</taxon>
        <taxon>Magnoliopsida</taxon>
        <taxon>Liliopsida</taxon>
        <taxon>Poales</taxon>
        <taxon>Poaceae</taxon>
        <taxon>BOP clade</taxon>
        <taxon>Oryzoideae</taxon>
        <taxon>Oryzeae</taxon>
        <taxon>Oryzinae</taxon>
        <taxon>Oryza</taxon>
    </lineage>
</organism>
<dbReference type="HOGENOM" id="CLU_2376530_0_0_1"/>
<reference evidence="1" key="2">
    <citation type="submission" date="2018-05" db="EMBL/GenBank/DDBJ databases">
        <title>OgluRS3 (Oryza glumaepatula Reference Sequence Version 3).</title>
        <authorList>
            <person name="Zhang J."/>
            <person name="Kudrna D."/>
            <person name="Lee S."/>
            <person name="Talag J."/>
            <person name="Welchert J."/>
            <person name="Wing R.A."/>
        </authorList>
    </citation>
    <scope>NUCLEOTIDE SEQUENCE [LARGE SCALE GENOMIC DNA]</scope>
</reference>
<dbReference type="AlphaFoldDB" id="A0A0D9ZH94"/>
<evidence type="ECO:0000313" key="1">
    <source>
        <dbReference type="EnsemblPlants" id="OGLUM04G02930.1"/>
    </source>
</evidence>
<dbReference type="Gramene" id="OGLUM04G02930.1">
    <property type="protein sequence ID" value="OGLUM04G02930.1"/>
    <property type="gene ID" value="OGLUM04G02930"/>
</dbReference>
<dbReference type="Proteomes" id="UP000026961">
    <property type="component" value="Chromosome 4"/>
</dbReference>
<evidence type="ECO:0000313" key="2">
    <source>
        <dbReference type="Proteomes" id="UP000026961"/>
    </source>
</evidence>
<name>A0A0D9ZH94_9ORYZ</name>
<sequence>MEESSIHAAASSIAVLRRRRLFHRAAPCPNPPRRPAVRDWSADIQFAAAVRRRGDGPGRSDGEDGFTVVTTIMRQSTDSGETWHSKPKFAHVSNGMLRSIDLIVI</sequence>
<keyword evidence="2" id="KW-1185">Reference proteome</keyword>